<name>A0AC61NPU3_9BACT</name>
<reference evidence="1" key="1">
    <citation type="submission" date="2021-08" db="EMBL/GenBank/DDBJ databases">
        <title>Novel anaerobic bacterium isolated from sea squirt in East Sea, Republic of Korea.</title>
        <authorList>
            <person name="Nguyen T.H."/>
            <person name="Li Z."/>
            <person name="Lee Y.-J."/>
            <person name="Ko J."/>
            <person name="Kim S.-G."/>
        </authorList>
    </citation>
    <scope>NUCLEOTIDE SEQUENCE</scope>
    <source>
        <strain evidence="1">KCTC 25031</strain>
    </source>
</reference>
<accession>A0AC61NPU3</accession>
<sequence>MKKKLFLIHQYVGLIVGGLMFLTAISGALYVFHDELFQVFHHDVMYVQKSGSTTLPVDHLIGIANRQLPNDMKVTTSKMLHNPMRAWEFRSYHQDQDAVTYFGWIKQDKIVYINPYTGKVLGVLNHKYEFFQLVKMFHWSYLLRTEYGQPIVGGVTALFFLCLITGLWLWWPKNGVKRSSFKFRYRKSFKVLNRDIHFTLGALTFPLALILSITGMVWSYRWVMGLVYLIFNLGVHDYDASQVQSTPMATTTTTYEKIYRKTQTLYPSLYYISLSRPKTKKSPVQVFVKTSPSVYYNSASLSFDQFSGKLLREQSYDNASSGEKAIRMNYDIHVGAIGGILGKILMFLVSLILSSLPLTGYYLWSLKRRK</sequence>
<dbReference type="EMBL" id="CP081303">
    <property type="protein sequence ID" value="QZE14697.1"/>
    <property type="molecule type" value="Genomic_DNA"/>
</dbReference>
<keyword evidence="2" id="KW-1185">Reference proteome</keyword>
<evidence type="ECO:0000313" key="1">
    <source>
        <dbReference type="EMBL" id="QZE14697.1"/>
    </source>
</evidence>
<organism evidence="1 2">
    <name type="scientific">Halosquirtibacter laminarini</name>
    <dbReference type="NCBI Taxonomy" id="3374600"/>
    <lineage>
        <taxon>Bacteria</taxon>
        <taxon>Pseudomonadati</taxon>
        <taxon>Bacteroidota</taxon>
        <taxon>Bacteroidia</taxon>
        <taxon>Marinilabiliales</taxon>
        <taxon>Prolixibacteraceae</taxon>
        <taxon>Halosquirtibacter</taxon>
    </lineage>
</organism>
<gene>
    <name evidence="1" type="ORF">K4L44_02220</name>
</gene>
<dbReference type="Proteomes" id="UP000826212">
    <property type="component" value="Chromosome"/>
</dbReference>
<protein>
    <submittedName>
        <fullName evidence="1">PepSY domain-containing protein</fullName>
    </submittedName>
</protein>
<evidence type="ECO:0000313" key="2">
    <source>
        <dbReference type="Proteomes" id="UP000826212"/>
    </source>
</evidence>
<proteinExistence type="predicted"/>